<dbReference type="EMBL" id="CP141259">
    <property type="protein sequence ID" value="WRL45838.1"/>
    <property type="molecule type" value="Genomic_DNA"/>
</dbReference>
<evidence type="ECO:0000313" key="2">
    <source>
        <dbReference type="EMBL" id="WRL45838.1"/>
    </source>
</evidence>
<dbReference type="InterPro" id="IPR043519">
    <property type="entry name" value="NT_sf"/>
</dbReference>
<dbReference type="Pfam" id="PF18765">
    <property type="entry name" value="Polbeta"/>
    <property type="match status" value="1"/>
</dbReference>
<evidence type="ECO:0000259" key="1">
    <source>
        <dbReference type="Pfam" id="PF18765"/>
    </source>
</evidence>
<dbReference type="GO" id="GO:0016779">
    <property type="term" value="F:nucleotidyltransferase activity"/>
    <property type="evidence" value="ECO:0007669"/>
    <property type="project" value="UniProtKB-KW"/>
</dbReference>
<organism evidence="2 3">
    <name type="scientific">Aromatoleum evansii</name>
    <name type="common">Azoarcus evansii</name>
    <dbReference type="NCBI Taxonomy" id="59406"/>
    <lineage>
        <taxon>Bacteria</taxon>
        <taxon>Pseudomonadati</taxon>
        <taxon>Pseudomonadota</taxon>
        <taxon>Betaproteobacteria</taxon>
        <taxon>Rhodocyclales</taxon>
        <taxon>Rhodocyclaceae</taxon>
        <taxon>Aromatoleum</taxon>
    </lineage>
</organism>
<accession>A0ABZ1ANY9</accession>
<dbReference type="EC" id="2.7.7.-" evidence="2"/>
<evidence type="ECO:0000313" key="3">
    <source>
        <dbReference type="Proteomes" id="UP001626593"/>
    </source>
</evidence>
<dbReference type="CDD" id="cd05403">
    <property type="entry name" value="NT_KNTase_like"/>
    <property type="match status" value="1"/>
</dbReference>
<reference evidence="2 3" key="1">
    <citation type="submission" date="2023-12" db="EMBL/GenBank/DDBJ databases">
        <title>A. evansii MAY27, complete genome.</title>
        <authorList>
            <person name="Wang Y."/>
        </authorList>
    </citation>
    <scope>NUCLEOTIDE SEQUENCE [LARGE SCALE GENOMIC DNA]</scope>
    <source>
        <strain evidence="2 3">MAY27</strain>
    </source>
</reference>
<dbReference type="Proteomes" id="UP001626593">
    <property type="component" value="Chromosome"/>
</dbReference>
<keyword evidence="3" id="KW-1185">Reference proteome</keyword>
<feature type="domain" description="Polymerase beta nucleotidyltransferase" evidence="1">
    <location>
        <begin position="24"/>
        <end position="82"/>
    </location>
</feature>
<dbReference type="SUPFAM" id="SSF81301">
    <property type="entry name" value="Nucleotidyltransferase"/>
    <property type="match status" value="1"/>
</dbReference>
<dbReference type="Gene3D" id="3.30.460.10">
    <property type="entry name" value="Beta Polymerase, domain 2"/>
    <property type="match status" value="1"/>
</dbReference>
<name>A0ABZ1ANY9_AROEV</name>
<sequence length="99" mass="11397">MRLTEQQRLQIRKAADRSLGEQAEVWLFGSRVDDDARGGDIDLYVELDGDAAEVLERQLRFYATLQRELGERRIDIVVHRKGTPTRPIDRAALRHGVKL</sequence>
<dbReference type="InterPro" id="IPR041633">
    <property type="entry name" value="Polbeta"/>
</dbReference>
<protein>
    <submittedName>
        <fullName evidence="2">Nucleotidyltransferase domain-containing protein</fullName>
        <ecNumber evidence="2">2.7.7.-</ecNumber>
    </submittedName>
</protein>
<dbReference type="RefSeq" id="WP_407278828.1">
    <property type="nucleotide sequence ID" value="NZ_CP141259.1"/>
</dbReference>
<keyword evidence="2" id="KW-0808">Transferase</keyword>
<gene>
    <name evidence="2" type="ORF">U5817_21970</name>
</gene>
<keyword evidence="2" id="KW-0548">Nucleotidyltransferase</keyword>
<proteinExistence type="predicted"/>